<name>A0AAE4Y9U8_9RHOB</name>
<dbReference type="InterPro" id="IPR011990">
    <property type="entry name" value="TPR-like_helical_dom_sf"/>
</dbReference>
<dbReference type="Pfam" id="PF14559">
    <property type="entry name" value="TPR_19"/>
    <property type="match status" value="1"/>
</dbReference>
<organism evidence="1 2">
    <name type="scientific">Stagnihabitans tardus</name>
    <dbReference type="NCBI Taxonomy" id="2699202"/>
    <lineage>
        <taxon>Bacteria</taxon>
        <taxon>Pseudomonadati</taxon>
        <taxon>Pseudomonadota</taxon>
        <taxon>Alphaproteobacteria</taxon>
        <taxon>Rhodobacterales</taxon>
        <taxon>Paracoccaceae</taxon>
        <taxon>Stagnihabitans</taxon>
    </lineage>
</organism>
<keyword evidence="2" id="KW-1185">Reference proteome</keyword>
<gene>
    <name evidence="1" type="ORF">GV832_13875</name>
</gene>
<reference evidence="1" key="1">
    <citation type="submission" date="2020-01" db="EMBL/GenBank/DDBJ databases">
        <authorList>
            <person name="Chen W.-M."/>
        </authorList>
    </citation>
    <scope>NUCLEOTIDE SEQUENCE</scope>
    <source>
        <strain evidence="1">CYK-10</strain>
    </source>
</reference>
<comment type="caution">
    <text evidence="1">The sequence shown here is derived from an EMBL/GenBank/DDBJ whole genome shotgun (WGS) entry which is preliminary data.</text>
</comment>
<dbReference type="Proteomes" id="UP001193501">
    <property type="component" value="Unassembled WGS sequence"/>
</dbReference>
<dbReference type="EMBL" id="JAABNR010000012">
    <property type="protein sequence ID" value="NBZ88677.1"/>
    <property type="molecule type" value="Genomic_DNA"/>
</dbReference>
<dbReference type="SUPFAM" id="SSF48452">
    <property type="entry name" value="TPR-like"/>
    <property type="match status" value="1"/>
</dbReference>
<dbReference type="RefSeq" id="WP_168775491.1">
    <property type="nucleotide sequence ID" value="NZ_JAABNR010000012.1"/>
</dbReference>
<evidence type="ECO:0000313" key="2">
    <source>
        <dbReference type="Proteomes" id="UP001193501"/>
    </source>
</evidence>
<accession>A0AAE4Y9U8</accession>
<dbReference type="Gene3D" id="1.25.40.10">
    <property type="entry name" value="Tetratricopeptide repeat domain"/>
    <property type="match status" value="2"/>
</dbReference>
<dbReference type="PROSITE" id="PS51257">
    <property type="entry name" value="PROKAR_LIPOPROTEIN"/>
    <property type="match status" value="1"/>
</dbReference>
<sequence length="283" mass="30840">MRHPNLLVLCLLGAGLLAGCQQGLSREEADRAVAEAQAVDQSNLTDIMLTVADPMEAVNYFKNALAVTPDNLDLKRGLARSQSRAGLYAEATATLGEILALPEANDDDRLALADVLIRSNEWDKAAATLNAIPPTVETYERYRLEAMVADSKKDWKKADSFYSVAVGLTNKPQSILNNWGFSKLTRGDGPGAEKLFLQALTYDSKMFTAKNNLVMARALQRKYDLPVITMTQDERAKLLYTAGLAAVKQGDPTTGKRLLQEAVDTAPTYFEEAARSLAALEGQ</sequence>
<dbReference type="AlphaFoldDB" id="A0AAE4Y9U8"/>
<evidence type="ECO:0000313" key="1">
    <source>
        <dbReference type="EMBL" id="NBZ88677.1"/>
    </source>
</evidence>
<proteinExistence type="predicted"/>
<protein>
    <submittedName>
        <fullName evidence="1">Tetratricopeptide repeat protein</fullName>
    </submittedName>
</protein>